<evidence type="ECO:0000256" key="15">
    <source>
        <dbReference type="RuleBase" id="RU362081"/>
    </source>
</evidence>
<keyword evidence="4 15" id="KW-1003">Cell membrane</keyword>
<dbReference type="SUPFAM" id="SSF81653">
    <property type="entry name" value="Calcium ATPase, transduction domain A"/>
    <property type="match status" value="1"/>
</dbReference>
<dbReference type="InterPro" id="IPR008250">
    <property type="entry name" value="ATPase_P-typ_transduc_dom_A_sf"/>
</dbReference>
<dbReference type="SFLD" id="SFLDG00002">
    <property type="entry name" value="C1.7:_P-type_atpase_like"/>
    <property type="match status" value="1"/>
</dbReference>
<dbReference type="InterPro" id="IPR023298">
    <property type="entry name" value="ATPase_P-typ_TM_dom_sf"/>
</dbReference>
<dbReference type="Pfam" id="PF00702">
    <property type="entry name" value="Hydrolase"/>
    <property type="match status" value="1"/>
</dbReference>
<keyword evidence="12 15" id="KW-1133">Transmembrane helix</keyword>
<sequence length="715" mass="74968">MDHAAHASHIQHTAPPDHNRDMEHAQHASTHAGHGAHVQHSGHTGHGGHAGHSEAMFKRPFWIALALTIPVVVYSHMIQMLLGYTAPVFPGSEYLSPLLGSIIFWYGGWVFLTGAITELRNRAPGMMTLVALAITTAYAYSLAITLGVVQGMDFYWELATLVSIMLLGHWMEMRAVGNAQSALNELAKLLPDTAERIVDGRTETVAVNDLQVGELLLVRPGASVPADGVVQAGESQLNEAMITGESRPVHKHPGAAVIAGTVNGSGSLRVEVTKTGDATALAGIMRLVAEAQNSRSRAQDLANRAAYWLTFVALGVAALTLVGWVLARGFDAYTLERVVTVLVVACPHALGLAIPLVIAISTTLSARSGILVRDRLALEQARSLTTVVFDKTGTLTKGEQGLVGIATAGLSEDAALALAAAIEGDSEHIIARAIVAAAQERGLTLPQVGGFEALPGRGVQATVDGRQFQVGGPRLLEQAGASLPAELDVQTRAWGERGQTVVYLLEGQAVRAAFTLADVIRPESREAIATLKQQGIRVAMLTGDSDDVARWVASELGIDTYFAQVLPEHKAAKVKELQQLGGKVAMVGDGVNDAPALAQADVGIAIGAGTDVARAAAGIVLVRNDPRDIARIVQLSRASYRKMVQNLAWAVGYNALALPLAAGVLAGIGVVLPAWIGAVLMSLSTIIVAINAQTLRGLDLRTAEPTGAAAQPATA</sequence>
<gene>
    <name evidence="18" type="ORF">SE17_00530</name>
</gene>
<reference evidence="18 19" key="1">
    <citation type="submission" date="2015-09" db="EMBL/GenBank/DDBJ databases">
        <title>Draft genome sequence of Kouleothrix aurantiaca JCM 19913.</title>
        <authorList>
            <person name="Hemp J."/>
        </authorList>
    </citation>
    <scope>NUCLEOTIDE SEQUENCE [LARGE SCALE GENOMIC DNA]</scope>
    <source>
        <strain evidence="18 19">COM-B</strain>
    </source>
</reference>
<dbReference type="Gene3D" id="2.70.150.10">
    <property type="entry name" value="Calcium-transporting ATPase, cytoplasmic transduction domain A"/>
    <property type="match status" value="1"/>
</dbReference>
<feature type="transmembrane region" description="Helical" evidence="15">
    <location>
        <begin position="154"/>
        <end position="171"/>
    </location>
</feature>
<comment type="similarity">
    <text evidence="2 15">Belongs to the cation transport ATPase (P-type) (TC 3.A.3) family. Type IB subfamily.</text>
</comment>
<evidence type="ECO:0000313" key="19">
    <source>
        <dbReference type="Proteomes" id="UP000050509"/>
    </source>
</evidence>
<dbReference type="GO" id="GO:0055070">
    <property type="term" value="P:copper ion homeostasis"/>
    <property type="evidence" value="ECO:0007669"/>
    <property type="project" value="TreeGrafter"/>
</dbReference>
<dbReference type="InterPro" id="IPR001757">
    <property type="entry name" value="P_typ_ATPase"/>
</dbReference>
<dbReference type="PANTHER" id="PTHR43520">
    <property type="entry name" value="ATP7, ISOFORM B"/>
    <property type="match status" value="1"/>
</dbReference>
<evidence type="ECO:0000256" key="4">
    <source>
        <dbReference type="ARBA" id="ARBA00022475"/>
    </source>
</evidence>
<feature type="transmembrane region" description="Helical" evidence="15">
    <location>
        <begin position="674"/>
        <end position="692"/>
    </location>
</feature>
<keyword evidence="14 15" id="KW-0472">Membrane</keyword>
<evidence type="ECO:0000256" key="14">
    <source>
        <dbReference type="ARBA" id="ARBA00023136"/>
    </source>
</evidence>
<comment type="caution">
    <text evidence="18">The sequence shown here is derived from an EMBL/GenBank/DDBJ whole genome shotgun (WGS) entry which is preliminary data.</text>
</comment>
<evidence type="ECO:0000256" key="16">
    <source>
        <dbReference type="SAM" id="MobiDB-lite"/>
    </source>
</evidence>
<dbReference type="InterPro" id="IPR059000">
    <property type="entry name" value="ATPase_P-type_domA"/>
</dbReference>
<dbReference type="SFLD" id="SFLDF00027">
    <property type="entry name" value="p-type_atpase"/>
    <property type="match status" value="1"/>
</dbReference>
<dbReference type="PRINTS" id="PR00120">
    <property type="entry name" value="HATPASE"/>
</dbReference>
<feature type="transmembrane region" description="Helical" evidence="15">
    <location>
        <begin position="94"/>
        <end position="117"/>
    </location>
</feature>
<keyword evidence="3" id="KW-0813">Transport</keyword>
<keyword evidence="11" id="KW-1278">Translocase</keyword>
<keyword evidence="13" id="KW-0406">Ion transport</keyword>
<accession>A0A0P9DHI8</accession>
<keyword evidence="8 15" id="KW-0547">Nucleotide-binding</keyword>
<dbReference type="GO" id="GO:0005524">
    <property type="term" value="F:ATP binding"/>
    <property type="evidence" value="ECO:0007669"/>
    <property type="project" value="UniProtKB-UniRule"/>
</dbReference>
<dbReference type="FunFam" id="2.70.150.10:FF:000002">
    <property type="entry name" value="Copper-transporting ATPase 1, putative"/>
    <property type="match status" value="1"/>
</dbReference>
<dbReference type="SUPFAM" id="SSF56784">
    <property type="entry name" value="HAD-like"/>
    <property type="match status" value="1"/>
</dbReference>
<feature type="transmembrane region" description="Helical" evidence="15">
    <location>
        <begin position="339"/>
        <end position="366"/>
    </location>
</feature>
<dbReference type="EMBL" id="LJCR01000004">
    <property type="protein sequence ID" value="KPV54976.1"/>
    <property type="molecule type" value="Genomic_DNA"/>
</dbReference>
<comment type="subcellular location">
    <subcellularLocation>
        <location evidence="1">Cell membrane</location>
        <topology evidence="1">Multi-pass membrane protein</topology>
    </subcellularLocation>
</comment>
<evidence type="ECO:0000256" key="2">
    <source>
        <dbReference type="ARBA" id="ARBA00006024"/>
    </source>
</evidence>
<dbReference type="PROSITE" id="PS00154">
    <property type="entry name" value="ATPASE_E1_E2"/>
    <property type="match status" value="1"/>
</dbReference>
<proteinExistence type="inferred from homology"/>
<dbReference type="InterPro" id="IPR036412">
    <property type="entry name" value="HAD-like_sf"/>
</dbReference>
<dbReference type="Gene3D" id="3.40.1110.10">
    <property type="entry name" value="Calcium-transporting ATPase, cytoplasmic domain N"/>
    <property type="match status" value="1"/>
</dbReference>
<feature type="domain" description="P-type ATPase A" evidence="17">
    <location>
        <begin position="188"/>
        <end position="288"/>
    </location>
</feature>
<feature type="transmembrane region" description="Helical" evidence="15">
    <location>
        <begin position="61"/>
        <end position="82"/>
    </location>
</feature>
<dbReference type="InterPro" id="IPR023299">
    <property type="entry name" value="ATPase_P-typ_cyto_dom_N"/>
</dbReference>
<dbReference type="InterPro" id="IPR018303">
    <property type="entry name" value="ATPase_P-typ_P_site"/>
</dbReference>
<dbReference type="AlphaFoldDB" id="A0A0P9DHI8"/>
<dbReference type="GO" id="GO:0005886">
    <property type="term" value="C:plasma membrane"/>
    <property type="evidence" value="ECO:0007669"/>
    <property type="project" value="UniProtKB-SubCell"/>
</dbReference>
<dbReference type="InterPro" id="IPR044492">
    <property type="entry name" value="P_typ_ATPase_HD_dom"/>
</dbReference>
<evidence type="ECO:0000256" key="9">
    <source>
        <dbReference type="ARBA" id="ARBA00022840"/>
    </source>
</evidence>
<evidence type="ECO:0000256" key="10">
    <source>
        <dbReference type="ARBA" id="ARBA00022842"/>
    </source>
</evidence>
<feature type="region of interest" description="Disordered" evidence="16">
    <location>
        <begin position="1"/>
        <end position="51"/>
    </location>
</feature>
<dbReference type="GO" id="GO:0005507">
    <property type="term" value="F:copper ion binding"/>
    <property type="evidence" value="ECO:0007669"/>
    <property type="project" value="TreeGrafter"/>
</dbReference>
<keyword evidence="7 15" id="KW-0479">Metal-binding</keyword>
<feature type="transmembrane region" description="Helical" evidence="15">
    <location>
        <begin position="129"/>
        <end position="148"/>
    </location>
</feature>
<evidence type="ECO:0000256" key="3">
    <source>
        <dbReference type="ARBA" id="ARBA00022448"/>
    </source>
</evidence>
<keyword evidence="9 15" id="KW-0067">ATP-binding</keyword>
<dbReference type="NCBIfam" id="TIGR01494">
    <property type="entry name" value="ATPase_P-type"/>
    <property type="match status" value="1"/>
</dbReference>
<dbReference type="InterPro" id="IPR023214">
    <property type="entry name" value="HAD_sf"/>
</dbReference>
<evidence type="ECO:0000256" key="1">
    <source>
        <dbReference type="ARBA" id="ARBA00004651"/>
    </source>
</evidence>
<dbReference type="Pfam" id="PF00122">
    <property type="entry name" value="E1-E2_ATPase"/>
    <property type="match status" value="1"/>
</dbReference>
<evidence type="ECO:0000256" key="12">
    <source>
        <dbReference type="ARBA" id="ARBA00022989"/>
    </source>
</evidence>
<keyword evidence="10" id="KW-0460">Magnesium</keyword>
<evidence type="ECO:0000256" key="5">
    <source>
        <dbReference type="ARBA" id="ARBA00022553"/>
    </source>
</evidence>
<dbReference type="SFLD" id="SFLDS00003">
    <property type="entry name" value="Haloacid_Dehalogenase"/>
    <property type="match status" value="1"/>
</dbReference>
<dbReference type="NCBIfam" id="TIGR01511">
    <property type="entry name" value="ATPase-IB1_Cu"/>
    <property type="match status" value="1"/>
</dbReference>
<dbReference type="InterPro" id="IPR027256">
    <property type="entry name" value="P-typ_ATPase_IB"/>
</dbReference>
<dbReference type="GO" id="GO:0016887">
    <property type="term" value="F:ATP hydrolysis activity"/>
    <property type="evidence" value="ECO:0007669"/>
    <property type="project" value="InterPro"/>
</dbReference>
<feature type="compositionally biased region" description="Basic and acidic residues" evidence="16">
    <location>
        <begin position="15"/>
        <end position="26"/>
    </location>
</feature>
<protein>
    <submittedName>
        <fullName evidence="18">ATPase P</fullName>
    </submittedName>
</protein>
<evidence type="ECO:0000313" key="18">
    <source>
        <dbReference type="EMBL" id="KPV54976.1"/>
    </source>
</evidence>
<evidence type="ECO:0000256" key="8">
    <source>
        <dbReference type="ARBA" id="ARBA00022741"/>
    </source>
</evidence>
<dbReference type="GO" id="GO:0043682">
    <property type="term" value="F:P-type divalent copper transporter activity"/>
    <property type="evidence" value="ECO:0007669"/>
    <property type="project" value="TreeGrafter"/>
</dbReference>
<dbReference type="Proteomes" id="UP000050509">
    <property type="component" value="Unassembled WGS sequence"/>
</dbReference>
<keyword evidence="19" id="KW-1185">Reference proteome</keyword>
<evidence type="ECO:0000256" key="7">
    <source>
        <dbReference type="ARBA" id="ARBA00022723"/>
    </source>
</evidence>
<evidence type="ECO:0000256" key="13">
    <source>
        <dbReference type="ARBA" id="ARBA00023065"/>
    </source>
</evidence>
<feature type="transmembrane region" description="Helical" evidence="15">
    <location>
        <begin position="305"/>
        <end position="327"/>
    </location>
</feature>
<name>A0A0P9DHI8_9CHLR</name>
<dbReference type="NCBIfam" id="TIGR01525">
    <property type="entry name" value="ATPase-IB_hvy"/>
    <property type="match status" value="1"/>
</dbReference>
<evidence type="ECO:0000256" key="6">
    <source>
        <dbReference type="ARBA" id="ARBA00022692"/>
    </source>
</evidence>
<dbReference type="PATRIC" id="fig|186479.3.peg.8066"/>
<organism evidence="18 19">
    <name type="scientific">Kouleothrix aurantiaca</name>
    <dbReference type="NCBI Taxonomy" id="186479"/>
    <lineage>
        <taxon>Bacteria</taxon>
        <taxon>Bacillati</taxon>
        <taxon>Chloroflexota</taxon>
        <taxon>Chloroflexia</taxon>
        <taxon>Chloroflexales</taxon>
        <taxon>Roseiflexineae</taxon>
        <taxon>Roseiflexaceae</taxon>
        <taxon>Kouleothrix</taxon>
    </lineage>
</organism>
<keyword evidence="5" id="KW-0597">Phosphoprotein</keyword>
<feature type="transmembrane region" description="Helical" evidence="15">
    <location>
        <begin position="647"/>
        <end position="668"/>
    </location>
</feature>
<dbReference type="SUPFAM" id="SSF81665">
    <property type="entry name" value="Calcium ATPase, transmembrane domain M"/>
    <property type="match status" value="1"/>
</dbReference>
<evidence type="ECO:0000259" key="17">
    <source>
        <dbReference type="Pfam" id="PF00122"/>
    </source>
</evidence>
<keyword evidence="6 15" id="KW-0812">Transmembrane</keyword>
<dbReference type="PRINTS" id="PR00119">
    <property type="entry name" value="CATATPASE"/>
</dbReference>
<dbReference type="Gene3D" id="3.40.50.1000">
    <property type="entry name" value="HAD superfamily/HAD-like"/>
    <property type="match status" value="1"/>
</dbReference>
<dbReference type="PANTHER" id="PTHR43520:SF5">
    <property type="entry name" value="CATION-TRANSPORTING P-TYPE ATPASE-RELATED"/>
    <property type="match status" value="1"/>
</dbReference>
<evidence type="ECO:0000256" key="11">
    <source>
        <dbReference type="ARBA" id="ARBA00022967"/>
    </source>
</evidence>